<dbReference type="AlphaFoldDB" id="A0ABD0LAA4"/>
<evidence type="ECO:0000313" key="2">
    <source>
        <dbReference type="Proteomes" id="UP001519460"/>
    </source>
</evidence>
<feature type="non-terminal residue" evidence="1">
    <location>
        <position position="1"/>
    </location>
</feature>
<dbReference type="EMBL" id="JACVVK020000067">
    <property type="protein sequence ID" value="KAK7496379.1"/>
    <property type="molecule type" value="Genomic_DNA"/>
</dbReference>
<sequence>LALRGSSVSYIEEANCRLSFELPLKLKVGTGMGFERIFQVNTVHARHDILGIKRQKLYISFLLITEWAPQALISIRDIAEFLTL</sequence>
<accession>A0ABD0LAA4</accession>
<evidence type="ECO:0000313" key="1">
    <source>
        <dbReference type="EMBL" id="KAK7496379.1"/>
    </source>
</evidence>
<comment type="caution">
    <text evidence="1">The sequence shown here is derived from an EMBL/GenBank/DDBJ whole genome shotgun (WGS) entry which is preliminary data.</text>
</comment>
<protein>
    <submittedName>
        <fullName evidence="1">Uncharacterized protein</fullName>
    </submittedName>
</protein>
<gene>
    <name evidence="1" type="ORF">BaRGS_00012301</name>
</gene>
<name>A0ABD0LAA4_9CAEN</name>
<proteinExistence type="predicted"/>
<organism evidence="1 2">
    <name type="scientific">Batillaria attramentaria</name>
    <dbReference type="NCBI Taxonomy" id="370345"/>
    <lineage>
        <taxon>Eukaryota</taxon>
        <taxon>Metazoa</taxon>
        <taxon>Spiralia</taxon>
        <taxon>Lophotrochozoa</taxon>
        <taxon>Mollusca</taxon>
        <taxon>Gastropoda</taxon>
        <taxon>Caenogastropoda</taxon>
        <taxon>Sorbeoconcha</taxon>
        <taxon>Cerithioidea</taxon>
        <taxon>Batillariidae</taxon>
        <taxon>Batillaria</taxon>
    </lineage>
</organism>
<keyword evidence="2" id="KW-1185">Reference proteome</keyword>
<reference evidence="1 2" key="1">
    <citation type="journal article" date="2023" name="Sci. Data">
        <title>Genome assembly of the Korean intertidal mud-creeper Batillaria attramentaria.</title>
        <authorList>
            <person name="Patra A.K."/>
            <person name="Ho P.T."/>
            <person name="Jun S."/>
            <person name="Lee S.J."/>
            <person name="Kim Y."/>
            <person name="Won Y.J."/>
        </authorList>
    </citation>
    <scope>NUCLEOTIDE SEQUENCE [LARGE SCALE GENOMIC DNA]</scope>
    <source>
        <strain evidence="1">Wonlab-2016</strain>
    </source>
</reference>
<dbReference type="Proteomes" id="UP001519460">
    <property type="component" value="Unassembled WGS sequence"/>
</dbReference>